<evidence type="ECO:0000256" key="1">
    <source>
        <dbReference type="SAM" id="Coils"/>
    </source>
</evidence>
<dbReference type="InterPro" id="IPR043836">
    <property type="entry name" value="DHp"/>
</dbReference>
<feature type="region of interest" description="Disordered" evidence="2">
    <location>
        <begin position="86"/>
        <end position="108"/>
    </location>
</feature>
<feature type="coiled-coil region" evidence="1">
    <location>
        <begin position="519"/>
        <end position="546"/>
    </location>
</feature>
<dbReference type="GO" id="GO:0005524">
    <property type="term" value="F:ATP binding"/>
    <property type="evidence" value="ECO:0007669"/>
    <property type="project" value="UniProtKB-KW"/>
</dbReference>
<dbReference type="Pfam" id="PF13589">
    <property type="entry name" value="HATPase_c_3"/>
    <property type="match status" value="1"/>
</dbReference>
<proteinExistence type="predicted"/>
<dbReference type="SMART" id="SM00387">
    <property type="entry name" value="HATPase_c"/>
    <property type="match status" value="1"/>
</dbReference>
<evidence type="ECO:0000256" key="2">
    <source>
        <dbReference type="SAM" id="MobiDB-lite"/>
    </source>
</evidence>
<dbReference type="SUPFAM" id="SSF55874">
    <property type="entry name" value="ATPase domain of HSP90 chaperone/DNA topoisomerase II/histidine kinase"/>
    <property type="match status" value="2"/>
</dbReference>
<dbReference type="Pfam" id="PF02518">
    <property type="entry name" value="HATPase_c"/>
    <property type="match status" value="1"/>
</dbReference>
<gene>
    <name evidence="4" type="ORF">JW498_13060</name>
</gene>
<keyword evidence="1" id="KW-0175">Coiled coil</keyword>
<dbReference type="InterPro" id="IPR036890">
    <property type="entry name" value="HATPase_C_sf"/>
</dbReference>
<dbReference type="Pfam" id="PF19191">
    <property type="entry name" value="HEF_HK"/>
    <property type="match status" value="1"/>
</dbReference>
<name>A0ABS2W9B4_9GAMM</name>
<dbReference type="Proteomes" id="UP000760472">
    <property type="component" value="Unassembled WGS sequence"/>
</dbReference>
<feature type="domain" description="Histidine kinase" evidence="3">
    <location>
        <begin position="874"/>
        <end position="987"/>
    </location>
</feature>
<evidence type="ECO:0000259" key="3">
    <source>
        <dbReference type="PROSITE" id="PS50109"/>
    </source>
</evidence>
<protein>
    <submittedName>
        <fullName evidence="4">ATP-binding protein</fullName>
    </submittedName>
</protein>
<accession>A0ABS2W9B4</accession>
<dbReference type="EMBL" id="JAFFZP010000020">
    <property type="protein sequence ID" value="MBN0988295.1"/>
    <property type="molecule type" value="Genomic_DNA"/>
</dbReference>
<dbReference type="Gene3D" id="3.30.565.10">
    <property type="entry name" value="Histidine kinase-like ATPase, C-terminal domain"/>
    <property type="match status" value="2"/>
</dbReference>
<dbReference type="InterPro" id="IPR005467">
    <property type="entry name" value="His_kinase_dom"/>
</dbReference>
<organism evidence="4 5">
    <name type="scientific">Amphritea pacifica</name>
    <dbReference type="NCBI Taxonomy" id="2811233"/>
    <lineage>
        <taxon>Bacteria</taxon>
        <taxon>Pseudomonadati</taxon>
        <taxon>Pseudomonadota</taxon>
        <taxon>Gammaproteobacteria</taxon>
        <taxon>Oceanospirillales</taxon>
        <taxon>Oceanospirillaceae</taxon>
        <taxon>Amphritea</taxon>
    </lineage>
</organism>
<keyword evidence="4" id="KW-0547">Nucleotide-binding</keyword>
<keyword evidence="4" id="KW-0067">ATP-binding</keyword>
<comment type="caution">
    <text evidence="4">The sequence shown here is derived from an EMBL/GenBank/DDBJ whole genome shotgun (WGS) entry which is preliminary data.</text>
</comment>
<sequence length="989" mass="112514">MIETLAFRTQARTVDHLGREQIADCPTAISELWKNAYDAYARNVSLHIFDDSEPVAAVFDDGHGMSYDDFINRWLVVGTGSKYDKNISDEDDRDGLPSRTKQGQKGIGRLSSANLGPLLLIVSKRKKHDFVAALIDWRIFENPYLVLSDIEVPVTQFSDKVELFQLLPMLFDRLMDNIWGNPADKQRLDRLKLAWEMYDQVTLESNPEVVKPSEDIASTIINARFEERHFEPWQVWSGEREHGTALVVSDINYDLRAQLPSINIDANVKNIREAFFATLSAFTDPYVGAEVSEFNAFDPEFAYEVKRWSRGVSSAIVEDERAAINREITDEMEHVLSGNIDADGVFRGQVKAFGEWRKLGSDYEIYPPKDLTIPKGPNTFVGPFSLNVATYEQVRKNSTLSDADFVRFDGLSYNHSGFLLFRNGLRVLPYGRVDNDFFNIETNRSINAGREYWNARRMFGRVAISREMNPNLRDKAGREGFIDNRAAKVLRAIVMNILKRAAYEYFGSNSALRKELLPNIQASNEKEEAERQRKELAKQNARKFRSRLKKNLPLLKKMFDDTDSVVSNIKIDDECGLDSAQELISELSASLADLRIVGAPAKLGSAEDDYRTFRYIFSEMVNRIRALEEKRATAIETVNPSKPDEIVQKQLNSHASRLQARLRAWRKSIDALQGSERDRVAALFNERNKAFHQEAMPLVDQVRLGRIGLDDALEQMKRIQAKLDRENEDTFQSYLDALEVMSENINIELIARQGTADNIALRDDLNRLNQVAQLGVTVEILGHELSSNERMVREGIRQIRQVGNVPGTNLVVEGFEALSQQLEFLSPLKVSGSRTRRQITGKEIQDYLVGFFDAVMRNRDVRIHCSDAFRIFSIYEQPSRLYPVFVNLVNNSIYWLVNSHTPEPEVYLSVEDDKIIVSDNGPGINPVDQESLFKMFFTRKSSGGRGIGLYLCRVNLMAGGHSIEYAAERKFRCLDGANFVIDFKGADFG</sequence>
<reference evidence="4 5" key="1">
    <citation type="submission" date="2021-02" db="EMBL/GenBank/DDBJ databases">
        <title>A novel species of genus Amphritea isolated from a fishpond in China.</title>
        <authorList>
            <person name="Lu H."/>
        </authorList>
    </citation>
    <scope>NUCLEOTIDE SEQUENCE [LARGE SCALE GENOMIC DNA]</scope>
    <source>
        <strain evidence="4 5">RP18W</strain>
    </source>
</reference>
<dbReference type="RefSeq" id="WP_205213804.1">
    <property type="nucleotide sequence ID" value="NZ_JAFFZP010000020.1"/>
</dbReference>
<evidence type="ECO:0000313" key="5">
    <source>
        <dbReference type="Proteomes" id="UP000760472"/>
    </source>
</evidence>
<evidence type="ECO:0000313" key="4">
    <source>
        <dbReference type="EMBL" id="MBN0988295.1"/>
    </source>
</evidence>
<dbReference type="InterPro" id="IPR003594">
    <property type="entry name" value="HATPase_dom"/>
</dbReference>
<dbReference type="PROSITE" id="PS50109">
    <property type="entry name" value="HIS_KIN"/>
    <property type="match status" value="1"/>
</dbReference>
<keyword evidence="5" id="KW-1185">Reference proteome</keyword>